<dbReference type="InterPro" id="IPR012340">
    <property type="entry name" value="NA-bd_OB-fold"/>
</dbReference>
<dbReference type="KEGG" id="pfm:Pyrfu_1743"/>
<dbReference type="SUPFAM" id="SSF110324">
    <property type="entry name" value="Ribosomal L27 protein-like"/>
    <property type="match status" value="1"/>
</dbReference>
<evidence type="ECO:0000256" key="3">
    <source>
        <dbReference type="ARBA" id="ARBA00022835"/>
    </source>
</evidence>
<dbReference type="SMART" id="SM00322">
    <property type="entry name" value="KH"/>
    <property type="match status" value="1"/>
</dbReference>
<dbReference type="Gene3D" id="3.30.1370.10">
    <property type="entry name" value="K Homology domain, type 1"/>
    <property type="match status" value="1"/>
</dbReference>
<dbReference type="InterPro" id="IPR054371">
    <property type="entry name" value="RRP4_N"/>
</dbReference>
<dbReference type="GO" id="GO:0000178">
    <property type="term" value="C:exosome (RNase complex)"/>
    <property type="evidence" value="ECO:0007669"/>
    <property type="project" value="UniProtKB-KW"/>
</dbReference>
<dbReference type="NCBIfam" id="NF003181">
    <property type="entry name" value="PRK04163.1-1"/>
    <property type="match status" value="1"/>
</dbReference>
<dbReference type="EMBL" id="CP002838">
    <property type="protein sequence ID" value="AEM39598.1"/>
    <property type="molecule type" value="Genomic_DNA"/>
</dbReference>
<dbReference type="AlphaFoldDB" id="G0ECM8"/>
<evidence type="ECO:0000259" key="6">
    <source>
        <dbReference type="PROSITE" id="PS50126"/>
    </source>
</evidence>
<evidence type="ECO:0000313" key="8">
    <source>
        <dbReference type="Proteomes" id="UP000001037"/>
    </source>
</evidence>
<dbReference type="PROSITE" id="PS50126">
    <property type="entry name" value="S1"/>
    <property type="match status" value="1"/>
</dbReference>
<keyword evidence="2 5" id="KW-0963">Cytoplasm</keyword>
<dbReference type="InterPro" id="IPR036612">
    <property type="entry name" value="KH_dom_type_1_sf"/>
</dbReference>
<dbReference type="GO" id="GO:0071051">
    <property type="term" value="P:poly(A)-dependent snoRNA 3'-end processing"/>
    <property type="evidence" value="ECO:0007669"/>
    <property type="project" value="TreeGrafter"/>
</dbReference>
<dbReference type="GO" id="GO:0071034">
    <property type="term" value="P:CUT catabolic process"/>
    <property type="evidence" value="ECO:0007669"/>
    <property type="project" value="TreeGrafter"/>
</dbReference>
<keyword evidence="8" id="KW-1185">Reference proteome</keyword>
<dbReference type="PANTHER" id="PTHR21321:SF4">
    <property type="entry name" value="EXOSOME COMPLEX COMPONENT RRP4"/>
    <property type="match status" value="1"/>
</dbReference>
<dbReference type="InterPro" id="IPR023474">
    <property type="entry name" value="Rrp4"/>
</dbReference>
<dbReference type="Pfam" id="PF15985">
    <property type="entry name" value="KH_6"/>
    <property type="match status" value="1"/>
</dbReference>
<dbReference type="Gene3D" id="2.40.50.100">
    <property type="match status" value="1"/>
</dbReference>
<evidence type="ECO:0000313" key="7">
    <source>
        <dbReference type="EMBL" id="AEM39598.1"/>
    </source>
</evidence>
<dbReference type="Pfam" id="PF22625">
    <property type="entry name" value="ECR1_N_2"/>
    <property type="match status" value="1"/>
</dbReference>
<dbReference type="SUPFAM" id="SSF50249">
    <property type="entry name" value="Nucleic acid-binding proteins"/>
    <property type="match status" value="1"/>
</dbReference>
<dbReference type="InterPro" id="IPR003029">
    <property type="entry name" value="S1_domain"/>
</dbReference>
<dbReference type="InterPro" id="IPR048565">
    <property type="entry name" value="S1_RRP4"/>
</dbReference>
<proteinExistence type="inferred from homology"/>
<dbReference type="GeneID" id="11138932"/>
<dbReference type="Gene3D" id="2.40.50.140">
    <property type="entry name" value="Nucleic acid-binding proteins"/>
    <property type="match status" value="1"/>
</dbReference>
<sequence>MARIFVQNRDVVVPGQLLAEGPDVEPASPYVEKRGDRLYSTILGLADVQENKIGVIPLEGPYIPKPGDIVIGLIVDVGVTHWEVDIRAPYTAILTAQEALDRPFNPATDDLLRYYQIGDYIVAKVTSFDRTHDPYLTVKGKGLGKIVTGSIVEIKPSRVPRVIGKKASMVNMLVSLTGCNIVVGQNGRILVQCRDKDLEEVLVLAIKKIEREAHIPGLTDRVRAFIEEELRRRGVNRG</sequence>
<dbReference type="GO" id="GO:0034475">
    <property type="term" value="P:U4 snRNA 3'-end processing"/>
    <property type="evidence" value="ECO:0007669"/>
    <property type="project" value="TreeGrafter"/>
</dbReference>
<accession>G0ECM8</accession>
<evidence type="ECO:0000256" key="1">
    <source>
        <dbReference type="ARBA" id="ARBA00009155"/>
    </source>
</evidence>
<dbReference type="eggNOG" id="arCOG00678">
    <property type="taxonomic scope" value="Archaea"/>
</dbReference>
<comment type="subcellular location">
    <subcellularLocation>
        <location evidence="5">Cytoplasm</location>
    </subcellularLocation>
</comment>
<dbReference type="SUPFAM" id="SSF54791">
    <property type="entry name" value="Eukaryotic type KH-domain (KH-domain type I)"/>
    <property type="match status" value="1"/>
</dbReference>
<dbReference type="HAMAP" id="MF_00623">
    <property type="entry name" value="Exosome_Rrp4"/>
    <property type="match status" value="1"/>
</dbReference>
<dbReference type="CDD" id="cd22524">
    <property type="entry name" value="KH-I_Rrp4_prokar"/>
    <property type="match status" value="1"/>
</dbReference>
<dbReference type="PANTHER" id="PTHR21321">
    <property type="entry name" value="PNAS-3 RELATED"/>
    <property type="match status" value="1"/>
</dbReference>
<keyword evidence="4 5" id="KW-0694">RNA-binding</keyword>
<dbReference type="GO" id="GO:0005737">
    <property type="term" value="C:cytoplasm"/>
    <property type="evidence" value="ECO:0007669"/>
    <property type="project" value="UniProtKB-SubCell"/>
</dbReference>
<dbReference type="Proteomes" id="UP000001037">
    <property type="component" value="Chromosome"/>
</dbReference>
<feature type="domain" description="S1 motif" evidence="6">
    <location>
        <begin position="67"/>
        <end position="141"/>
    </location>
</feature>
<dbReference type="RefSeq" id="WP_014027275.1">
    <property type="nucleotide sequence ID" value="NC_015931.1"/>
</dbReference>
<comment type="subunit">
    <text evidence="5">Component of the archaeal exosome complex. Forms a trimer of Rrp4 and/or Csl4 subunits. The trimer associates with an hexameric ring-like arrangement composed of 3 Rrp41-Rrp42 heterodimers.</text>
</comment>
<dbReference type="InterPro" id="IPR004087">
    <property type="entry name" value="KH_dom"/>
</dbReference>
<keyword evidence="3 5" id="KW-0271">Exosome</keyword>
<dbReference type="HOGENOM" id="CLU_071769_0_0_2"/>
<dbReference type="CDD" id="cd05789">
    <property type="entry name" value="S1_Rrp4"/>
    <property type="match status" value="1"/>
</dbReference>
<gene>
    <name evidence="5" type="primary">rrp4</name>
    <name evidence="7" type="ordered locus">Pyrfu_1743</name>
</gene>
<dbReference type="OrthoDB" id="35160at2157"/>
<evidence type="ECO:0000256" key="5">
    <source>
        <dbReference type="HAMAP-Rule" id="MF_00623"/>
    </source>
</evidence>
<dbReference type="InterPro" id="IPR004088">
    <property type="entry name" value="KH_dom_type_1"/>
</dbReference>
<organism evidence="7 8">
    <name type="scientific">Pyrolobus fumarii (strain DSM 11204 / 1A)</name>
    <dbReference type="NCBI Taxonomy" id="694429"/>
    <lineage>
        <taxon>Archaea</taxon>
        <taxon>Thermoproteota</taxon>
        <taxon>Thermoprotei</taxon>
        <taxon>Desulfurococcales</taxon>
        <taxon>Pyrodictiaceae</taxon>
        <taxon>Pyrolobus</taxon>
    </lineage>
</organism>
<name>G0ECM8_PYRF1</name>
<dbReference type="STRING" id="694429.Pyrfu_1743"/>
<dbReference type="SMART" id="SM00316">
    <property type="entry name" value="S1"/>
    <property type="match status" value="1"/>
</dbReference>
<dbReference type="GO" id="GO:0000467">
    <property type="term" value="P:exonucleolytic trimming to generate mature 3'-end of 5.8S rRNA from tricistronic rRNA transcript (SSU-rRNA, 5.8S rRNA, LSU-rRNA)"/>
    <property type="evidence" value="ECO:0007669"/>
    <property type="project" value="TreeGrafter"/>
</dbReference>
<comment type="function">
    <text evidence="5">Non-catalytic component of the exosome, which is a complex involved in RNA degradation. Increases the RNA binding and the efficiency of RNA degradation. Confers strong poly(A) specificity to the exosome.</text>
</comment>
<evidence type="ECO:0000256" key="2">
    <source>
        <dbReference type="ARBA" id="ARBA00022490"/>
    </source>
</evidence>
<dbReference type="InParanoid" id="G0ECM8"/>
<reference evidence="7 8" key="1">
    <citation type="journal article" date="2011" name="Stand. Genomic Sci.">
        <title>Complete genome sequence of the hyperthermophilic chemolithoautotroph Pyrolobus fumarii type strain (1A).</title>
        <authorList>
            <person name="Anderson I."/>
            <person name="Goker M."/>
            <person name="Nolan M."/>
            <person name="Lucas S."/>
            <person name="Hammon N."/>
            <person name="Deshpande S."/>
            <person name="Cheng J.F."/>
            <person name="Tapia R."/>
            <person name="Han C."/>
            <person name="Goodwin L."/>
            <person name="Pitluck S."/>
            <person name="Huntemann M."/>
            <person name="Liolios K."/>
            <person name="Ivanova N."/>
            <person name="Pagani I."/>
            <person name="Mavromatis K."/>
            <person name="Ovchinikova G."/>
            <person name="Pati A."/>
            <person name="Chen A."/>
            <person name="Palaniappan K."/>
            <person name="Land M."/>
            <person name="Hauser L."/>
            <person name="Brambilla E.M."/>
            <person name="Huber H."/>
            <person name="Yasawong M."/>
            <person name="Rohde M."/>
            <person name="Spring S."/>
            <person name="Abt B."/>
            <person name="Sikorski J."/>
            <person name="Wirth R."/>
            <person name="Detter J.C."/>
            <person name="Woyke T."/>
            <person name="Bristow J."/>
            <person name="Eisen J.A."/>
            <person name="Markowitz V."/>
            <person name="Hugenholtz P."/>
            <person name="Kyrpides N.C."/>
            <person name="Klenk H.P."/>
            <person name="Lapidus A."/>
        </authorList>
    </citation>
    <scope>NUCLEOTIDE SEQUENCE [LARGE SCALE GENOMIC DNA]</scope>
    <source>
        <strain evidence="8">DSM 11204 / 1A</strain>
    </source>
</reference>
<evidence type="ECO:0000256" key="4">
    <source>
        <dbReference type="ARBA" id="ARBA00022884"/>
    </source>
</evidence>
<dbReference type="GO" id="GO:0008143">
    <property type="term" value="F:poly(A) binding"/>
    <property type="evidence" value="ECO:0007669"/>
    <property type="project" value="InterPro"/>
</dbReference>
<comment type="similarity">
    <text evidence="1 5">Belongs to the RRP4 family.</text>
</comment>
<dbReference type="FunCoup" id="G0ECM8">
    <property type="interactions" value="133"/>
</dbReference>
<protein>
    <recommendedName>
        <fullName evidence="5">Exosome complex component Rrp4</fullName>
    </recommendedName>
</protein>
<dbReference type="InterPro" id="IPR026699">
    <property type="entry name" value="Exosome_RNA_bind1/RRP40/RRP4"/>
</dbReference>